<dbReference type="EMBL" id="KB446562">
    <property type="protein sequence ID" value="EME79450.1"/>
    <property type="molecule type" value="Genomic_DNA"/>
</dbReference>
<feature type="transmembrane region" description="Helical" evidence="1">
    <location>
        <begin position="42"/>
        <end position="64"/>
    </location>
</feature>
<dbReference type="GeneID" id="19333878"/>
<evidence type="ECO:0000256" key="1">
    <source>
        <dbReference type="SAM" id="Phobius"/>
    </source>
</evidence>
<dbReference type="RefSeq" id="XP_007930165.1">
    <property type="nucleotide sequence ID" value="XM_007931974.1"/>
</dbReference>
<gene>
    <name evidence="2" type="ORF">MYCFIDRAFT_178036</name>
</gene>
<organism evidence="2 3">
    <name type="scientific">Pseudocercospora fijiensis (strain CIRAD86)</name>
    <name type="common">Black leaf streak disease fungus</name>
    <name type="synonym">Mycosphaerella fijiensis</name>
    <dbReference type="NCBI Taxonomy" id="383855"/>
    <lineage>
        <taxon>Eukaryota</taxon>
        <taxon>Fungi</taxon>
        <taxon>Dikarya</taxon>
        <taxon>Ascomycota</taxon>
        <taxon>Pezizomycotina</taxon>
        <taxon>Dothideomycetes</taxon>
        <taxon>Dothideomycetidae</taxon>
        <taxon>Mycosphaerellales</taxon>
        <taxon>Mycosphaerellaceae</taxon>
        <taxon>Pseudocercospora</taxon>
    </lineage>
</organism>
<sequence length="142" mass="15323">MDVGTPLAPQTSFHSHSRSVPCRAAPPVRAPSSVIAYDRVCLSPALLCVSLFCCFGLPALHLLISHYIHLAWTASISACGPHAYACAPELIASEPAQARPGHLKRHADIASIPPSPHHHHHYHHHRTLLLASACHCCSFSLL</sequence>
<keyword evidence="1" id="KW-0812">Transmembrane</keyword>
<dbReference type="VEuPathDB" id="FungiDB:MYCFIDRAFT_178036"/>
<dbReference type="AlphaFoldDB" id="M2YNX4"/>
<accession>M2YNX4</accession>
<dbReference type="Proteomes" id="UP000016932">
    <property type="component" value="Unassembled WGS sequence"/>
</dbReference>
<keyword evidence="3" id="KW-1185">Reference proteome</keyword>
<keyword evidence="1" id="KW-0472">Membrane</keyword>
<reference evidence="2 3" key="1">
    <citation type="journal article" date="2012" name="PLoS Pathog.">
        <title>Diverse lifestyles and strategies of plant pathogenesis encoded in the genomes of eighteen Dothideomycetes fungi.</title>
        <authorList>
            <person name="Ohm R.A."/>
            <person name="Feau N."/>
            <person name="Henrissat B."/>
            <person name="Schoch C.L."/>
            <person name="Horwitz B.A."/>
            <person name="Barry K.W."/>
            <person name="Condon B.J."/>
            <person name="Copeland A.C."/>
            <person name="Dhillon B."/>
            <person name="Glaser F."/>
            <person name="Hesse C.N."/>
            <person name="Kosti I."/>
            <person name="LaButti K."/>
            <person name="Lindquist E.A."/>
            <person name="Lucas S."/>
            <person name="Salamov A.A."/>
            <person name="Bradshaw R.E."/>
            <person name="Ciuffetti L."/>
            <person name="Hamelin R.C."/>
            <person name="Kema G.H.J."/>
            <person name="Lawrence C."/>
            <person name="Scott J.A."/>
            <person name="Spatafora J.W."/>
            <person name="Turgeon B.G."/>
            <person name="de Wit P.J.G.M."/>
            <person name="Zhong S."/>
            <person name="Goodwin S.B."/>
            <person name="Grigoriev I.V."/>
        </authorList>
    </citation>
    <scope>NUCLEOTIDE SEQUENCE [LARGE SCALE GENOMIC DNA]</scope>
    <source>
        <strain evidence="2 3">CIRAD86</strain>
    </source>
</reference>
<proteinExistence type="predicted"/>
<dbReference type="HOGENOM" id="CLU_1816629_0_0_1"/>
<evidence type="ECO:0000313" key="3">
    <source>
        <dbReference type="Proteomes" id="UP000016932"/>
    </source>
</evidence>
<protein>
    <submittedName>
        <fullName evidence="2">Uncharacterized protein</fullName>
    </submittedName>
</protein>
<keyword evidence="1" id="KW-1133">Transmembrane helix</keyword>
<evidence type="ECO:0000313" key="2">
    <source>
        <dbReference type="EMBL" id="EME79450.1"/>
    </source>
</evidence>
<dbReference type="KEGG" id="pfj:MYCFIDRAFT_178036"/>
<name>M2YNX4_PSEFD</name>